<gene>
    <name evidence="1" type="ORF">BPULL_1509</name>
</gene>
<organism evidence="1 2">
    <name type="scientific">Bifidobacterium pullorum</name>
    <dbReference type="NCBI Taxonomy" id="78448"/>
    <lineage>
        <taxon>Bacteria</taxon>
        <taxon>Bacillati</taxon>
        <taxon>Actinomycetota</taxon>
        <taxon>Actinomycetes</taxon>
        <taxon>Bifidobacteriales</taxon>
        <taxon>Bifidobacteriaceae</taxon>
        <taxon>Bifidobacterium</taxon>
    </lineage>
</organism>
<dbReference type="EMBL" id="JGZJ01000009">
    <property type="protein sequence ID" value="KFI81843.1"/>
    <property type="molecule type" value="Genomic_DNA"/>
</dbReference>
<sequence length="422" mass="46330">MVGRKEAAMASQTSRATGNIIDYVRTRTGSFDERPFNDVDALVLASLAYQTMPDAVPTLTDWEHRYGTAADRWRTLMSDPGTALRHPLNSLRALRHPVFPATTLADAAADLHPQDFDHNAGYTGLADPKLTEALFAAMARNPRFSSIHVGAVDERFSREHQTQFAAMTLLLPDGTLVVSFRGTDTSFVGWKEDFNMAFQYPVPAQQLAADYVTRVARLWQGDLVLLGHSKGGNLAVYAALQAGDDVLPRIRRVYSLDGPGFPADVVAGDRYRAVADRIVKIIPDSSIVGMILDSPEHCVVVKSNEYGPMQHLAFSWQVDRDRFVTVPEVSVTSREFKRSLDRMLAGMTPDQCERVVDALFKVLAASDEHGLIGLMEAGPKTIPAMLGAFAGLTDEERQHILEAAGILLKASFPLPWQSPQPA</sequence>
<name>A0A7V8KQQ7_9BIFI</name>
<dbReference type="InterPro" id="IPR024499">
    <property type="entry name" value="Mbeg1-like"/>
</dbReference>
<protein>
    <submittedName>
        <fullName evidence="1">Putative hydrolase or acyl transferase</fullName>
    </submittedName>
</protein>
<comment type="caution">
    <text evidence="1">The sequence shown here is derived from an EMBL/GenBank/DDBJ whole genome shotgun (WGS) entry which is preliminary data.</text>
</comment>
<evidence type="ECO:0000313" key="2">
    <source>
        <dbReference type="Proteomes" id="UP000029109"/>
    </source>
</evidence>
<dbReference type="GO" id="GO:0016787">
    <property type="term" value="F:hydrolase activity"/>
    <property type="evidence" value="ECO:0007669"/>
    <property type="project" value="UniProtKB-KW"/>
</dbReference>
<dbReference type="AlphaFoldDB" id="A0A7V8KQQ7"/>
<keyword evidence="1" id="KW-0378">Hydrolase</keyword>
<proteinExistence type="predicted"/>
<dbReference type="SUPFAM" id="SSF53474">
    <property type="entry name" value="alpha/beta-Hydrolases"/>
    <property type="match status" value="1"/>
</dbReference>
<dbReference type="GO" id="GO:0016740">
    <property type="term" value="F:transferase activity"/>
    <property type="evidence" value="ECO:0007669"/>
    <property type="project" value="UniProtKB-KW"/>
</dbReference>
<dbReference type="Proteomes" id="UP000029109">
    <property type="component" value="Unassembled WGS sequence"/>
</dbReference>
<dbReference type="Pfam" id="PF11187">
    <property type="entry name" value="Mbeg1-like"/>
    <property type="match status" value="1"/>
</dbReference>
<accession>A0A7V8KQQ7</accession>
<reference evidence="1 2" key="1">
    <citation type="submission" date="2014-03" db="EMBL/GenBank/DDBJ databases">
        <title>Genomics of Bifidobacteria.</title>
        <authorList>
            <person name="Ventura M."/>
            <person name="Milani C."/>
            <person name="Lugli G.A."/>
        </authorList>
    </citation>
    <scope>NUCLEOTIDE SEQUENCE [LARGE SCALE GENOMIC DNA]</scope>
    <source>
        <strain evidence="1 2">LMG 21816</strain>
    </source>
</reference>
<keyword evidence="1" id="KW-0808">Transferase</keyword>
<dbReference type="Gene3D" id="3.40.50.1820">
    <property type="entry name" value="alpha/beta hydrolase"/>
    <property type="match status" value="1"/>
</dbReference>
<evidence type="ECO:0000313" key="1">
    <source>
        <dbReference type="EMBL" id="KFI81843.1"/>
    </source>
</evidence>
<dbReference type="InterPro" id="IPR029058">
    <property type="entry name" value="AB_hydrolase_fold"/>
</dbReference>